<reference evidence="2 3" key="1">
    <citation type="submission" date="2018-04" db="EMBL/GenBank/DDBJ databases">
        <title>WGS assembly of Panicum hallii var. hallii HAL2.</title>
        <authorList>
            <person name="Lovell J."/>
            <person name="Jenkins J."/>
            <person name="Lowry D."/>
            <person name="Mamidi S."/>
            <person name="Sreedasyam A."/>
            <person name="Weng X."/>
            <person name="Barry K."/>
            <person name="Bonette J."/>
            <person name="Campitelli B."/>
            <person name="Daum C."/>
            <person name="Gordon S."/>
            <person name="Gould B."/>
            <person name="Lipzen A."/>
            <person name="MacQueen A."/>
            <person name="Palacio-Mejia J."/>
            <person name="Plott C."/>
            <person name="Shakirov E."/>
            <person name="Shu S."/>
            <person name="Yoshinaga Y."/>
            <person name="Zane M."/>
            <person name="Rokhsar D."/>
            <person name="Grimwood J."/>
            <person name="Schmutz J."/>
            <person name="Juenger T."/>
        </authorList>
    </citation>
    <scope>NUCLEOTIDE SEQUENCE [LARGE SCALE GENOMIC DNA]</scope>
    <source>
        <strain evidence="3">cv. HAL2</strain>
    </source>
</reference>
<dbReference type="AlphaFoldDB" id="A0A2T7DNR8"/>
<name>A0A2T7DNR8_9POAL</name>
<protein>
    <submittedName>
        <fullName evidence="2">Uncharacterized protein</fullName>
    </submittedName>
</protein>
<gene>
    <name evidence="2" type="ORF">GQ55_5G412700</name>
</gene>
<evidence type="ECO:0000313" key="2">
    <source>
        <dbReference type="EMBL" id="PUZ57227.1"/>
    </source>
</evidence>
<sequence>MSFSFRLCNQCFLNNIPFRRVGARPPASYSCRRSLPFACGRPFAALVVPAATPACELLLPPLAPVRLAAARSPPRPPRRGRERPGRSGSPAPSSQPTAPPHKPVQLLIPSNLLCSCPTMRSQRCKNVRLLKGNSMVATIFSL</sequence>
<accession>A0A2T7DNR8</accession>
<feature type="compositionally biased region" description="Low complexity" evidence="1">
    <location>
        <begin position="86"/>
        <end position="96"/>
    </location>
</feature>
<evidence type="ECO:0000256" key="1">
    <source>
        <dbReference type="SAM" id="MobiDB-lite"/>
    </source>
</evidence>
<keyword evidence="3" id="KW-1185">Reference proteome</keyword>
<evidence type="ECO:0000313" key="3">
    <source>
        <dbReference type="Proteomes" id="UP000244336"/>
    </source>
</evidence>
<organism evidence="2 3">
    <name type="scientific">Panicum hallii var. hallii</name>
    <dbReference type="NCBI Taxonomy" id="1504633"/>
    <lineage>
        <taxon>Eukaryota</taxon>
        <taxon>Viridiplantae</taxon>
        <taxon>Streptophyta</taxon>
        <taxon>Embryophyta</taxon>
        <taxon>Tracheophyta</taxon>
        <taxon>Spermatophyta</taxon>
        <taxon>Magnoliopsida</taxon>
        <taxon>Liliopsida</taxon>
        <taxon>Poales</taxon>
        <taxon>Poaceae</taxon>
        <taxon>PACMAD clade</taxon>
        <taxon>Panicoideae</taxon>
        <taxon>Panicodae</taxon>
        <taxon>Paniceae</taxon>
        <taxon>Panicinae</taxon>
        <taxon>Panicum</taxon>
        <taxon>Panicum sect. Panicum</taxon>
    </lineage>
</organism>
<proteinExistence type="predicted"/>
<dbReference type="Proteomes" id="UP000244336">
    <property type="component" value="Chromosome 5"/>
</dbReference>
<dbReference type="EMBL" id="CM009753">
    <property type="protein sequence ID" value="PUZ57227.1"/>
    <property type="molecule type" value="Genomic_DNA"/>
</dbReference>
<feature type="region of interest" description="Disordered" evidence="1">
    <location>
        <begin position="68"/>
        <end position="103"/>
    </location>
</feature>
<dbReference type="Gramene" id="PUZ57227">
    <property type="protein sequence ID" value="PUZ57227"/>
    <property type="gene ID" value="GQ55_5G412700"/>
</dbReference>